<accession>A0ABV6W4A3</accession>
<proteinExistence type="predicted"/>
<protein>
    <submittedName>
        <fullName evidence="2">DUF998 domain-containing protein</fullName>
    </submittedName>
</protein>
<keyword evidence="1" id="KW-0472">Membrane</keyword>
<dbReference type="InterPro" id="IPR009339">
    <property type="entry name" value="DUF998"/>
</dbReference>
<feature type="transmembrane region" description="Helical" evidence="1">
    <location>
        <begin position="139"/>
        <end position="160"/>
    </location>
</feature>
<keyword evidence="1" id="KW-1133">Transmembrane helix</keyword>
<sequence length="193" mass="19607">MQPLPRWALLSSGSAPVLLVGGWAVAGALQRSGYDPLTQTISALAGYGAAYRWIMTGVMFAVGACYAATAAGLRGVAAPGRIALACGGAASVLVALSPEPAAGPTLRHTAAAVVGVVALAVWPLLASERGPAARWVLRPWLAAAVTGLCLLSALWFLVSLRGDGPAGVAERLVTGLEALWPFVVVAACVRGRR</sequence>
<keyword evidence="3" id="KW-1185">Reference proteome</keyword>
<organism evidence="2 3">
    <name type="scientific">Streptacidiphilus cavernicola</name>
    <dbReference type="NCBI Taxonomy" id="3342716"/>
    <lineage>
        <taxon>Bacteria</taxon>
        <taxon>Bacillati</taxon>
        <taxon>Actinomycetota</taxon>
        <taxon>Actinomycetes</taxon>
        <taxon>Kitasatosporales</taxon>
        <taxon>Streptomycetaceae</taxon>
        <taxon>Streptacidiphilus</taxon>
    </lineage>
</organism>
<gene>
    <name evidence="2" type="ORF">ACEZDE_29475</name>
</gene>
<evidence type="ECO:0000313" key="2">
    <source>
        <dbReference type="EMBL" id="MFC1420743.1"/>
    </source>
</evidence>
<keyword evidence="1" id="KW-0812">Transmembrane</keyword>
<reference evidence="2 3" key="1">
    <citation type="submission" date="2024-09" db="EMBL/GenBank/DDBJ databases">
        <authorList>
            <person name="Lee S.D."/>
        </authorList>
    </citation>
    <scope>NUCLEOTIDE SEQUENCE [LARGE SCALE GENOMIC DNA]</scope>
    <source>
        <strain evidence="2 3">N8-3</strain>
    </source>
</reference>
<feature type="transmembrane region" description="Helical" evidence="1">
    <location>
        <begin position="109"/>
        <end position="127"/>
    </location>
</feature>
<name>A0ABV6W4A3_9ACTN</name>
<feature type="transmembrane region" description="Helical" evidence="1">
    <location>
        <begin position="80"/>
        <end position="97"/>
    </location>
</feature>
<feature type="transmembrane region" description="Helical" evidence="1">
    <location>
        <begin position="172"/>
        <end position="189"/>
    </location>
</feature>
<evidence type="ECO:0000313" key="3">
    <source>
        <dbReference type="Proteomes" id="UP001592531"/>
    </source>
</evidence>
<evidence type="ECO:0000256" key="1">
    <source>
        <dbReference type="SAM" id="Phobius"/>
    </source>
</evidence>
<dbReference type="RefSeq" id="WP_380542556.1">
    <property type="nucleotide sequence ID" value="NZ_JBHFAB010000029.1"/>
</dbReference>
<dbReference type="Pfam" id="PF06197">
    <property type="entry name" value="DUF998"/>
    <property type="match status" value="1"/>
</dbReference>
<feature type="transmembrane region" description="Helical" evidence="1">
    <location>
        <begin position="50"/>
        <end position="73"/>
    </location>
</feature>
<dbReference type="Proteomes" id="UP001592531">
    <property type="component" value="Unassembled WGS sequence"/>
</dbReference>
<dbReference type="EMBL" id="JBHFAB010000029">
    <property type="protein sequence ID" value="MFC1420743.1"/>
    <property type="molecule type" value="Genomic_DNA"/>
</dbReference>
<comment type="caution">
    <text evidence="2">The sequence shown here is derived from an EMBL/GenBank/DDBJ whole genome shotgun (WGS) entry which is preliminary data.</text>
</comment>